<dbReference type="AlphaFoldDB" id="A0A1G1VST1"/>
<evidence type="ECO:0008006" key="6">
    <source>
        <dbReference type="Google" id="ProtNLM"/>
    </source>
</evidence>
<dbReference type="GO" id="GO:0009103">
    <property type="term" value="P:lipopolysaccharide biosynthetic process"/>
    <property type="evidence" value="ECO:0007669"/>
    <property type="project" value="TreeGrafter"/>
</dbReference>
<protein>
    <recommendedName>
        <fullName evidence="6">Glycosyl transferase family 1 domain-containing protein</fullName>
    </recommendedName>
</protein>
<feature type="domain" description="Glycosyltransferase subfamily 4-like N-terminal" evidence="3">
    <location>
        <begin position="18"/>
        <end position="174"/>
    </location>
</feature>
<dbReference type="InterPro" id="IPR028098">
    <property type="entry name" value="Glyco_trans_4-like_N"/>
</dbReference>
<proteinExistence type="predicted"/>
<dbReference type="EMBL" id="MHCJ01000003">
    <property type="protein sequence ID" value="OGY18461.1"/>
    <property type="molecule type" value="Genomic_DNA"/>
</dbReference>
<organism evidence="4 5">
    <name type="scientific">Candidatus Chisholmbacteria bacterium RIFCSPHIGHO2_01_FULL_52_32</name>
    <dbReference type="NCBI Taxonomy" id="1797591"/>
    <lineage>
        <taxon>Bacteria</taxon>
        <taxon>Candidatus Chisholmiibacteriota</taxon>
    </lineage>
</organism>
<dbReference type="InterPro" id="IPR001296">
    <property type="entry name" value="Glyco_trans_1"/>
</dbReference>
<comment type="caution">
    <text evidence="4">The sequence shown here is derived from an EMBL/GenBank/DDBJ whole genome shotgun (WGS) entry which is preliminary data.</text>
</comment>
<dbReference type="SUPFAM" id="SSF53756">
    <property type="entry name" value="UDP-Glycosyltransferase/glycogen phosphorylase"/>
    <property type="match status" value="1"/>
</dbReference>
<accession>A0A1G1VST1</accession>
<feature type="domain" description="Glycosyl transferase family 1" evidence="2">
    <location>
        <begin position="191"/>
        <end position="353"/>
    </location>
</feature>
<dbReference type="Pfam" id="PF00534">
    <property type="entry name" value="Glycos_transf_1"/>
    <property type="match status" value="1"/>
</dbReference>
<dbReference type="CDD" id="cd03809">
    <property type="entry name" value="GT4_MtfB-like"/>
    <property type="match status" value="1"/>
</dbReference>
<gene>
    <name evidence="4" type="ORF">A2786_03105</name>
</gene>
<evidence type="ECO:0000259" key="2">
    <source>
        <dbReference type="Pfam" id="PF00534"/>
    </source>
</evidence>
<keyword evidence="1" id="KW-0808">Transferase</keyword>
<dbReference type="Proteomes" id="UP000179233">
    <property type="component" value="Unassembled WGS sequence"/>
</dbReference>
<sequence length="384" mass="43512">MALKIGIDARLYGVEHAGLGRYVMELLDSLKSLDRRNRYTVFLRHPYDQVLRFPENFSVVSCNILHYSFEEQWLLGEIFSRAKLDLLHVPHFNVPLLYRKPFVVTIHDLLWHDVRGLSVTTQNPLVYAVKYVGYLAIVSHALRAAKAIFAPSRVIQKKLADSHGVAPAKIRVTYEAPARIFFPRRKKAEILRKYGITTPFVIYTGSAYPHKNILRLALAVKLLSQRGVRVTLVVASARTVFLNRLLAETDRWNAGKFVRLIGFVPDQDLALLYAHALCLVQPSLSEGFGLTGLEAMACGLPVVANELEIFREIYQDAALFTDARSEVHLADSLQKLLKNLPLQKKLIEAGRKQVKQFSWKKLAEQTLDVYEKVGIAHSGKRDQS</sequence>
<evidence type="ECO:0000259" key="3">
    <source>
        <dbReference type="Pfam" id="PF13439"/>
    </source>
</evidence>
<evidence type="ECO:0000313" key="5">
    <source>
        <dbReference type="Proteomes" id="UP000179233"/>
    </source>
</evidence>
<dbReference type="PANTHER" id="PTHR46401">
    <property type="entry name" value="GLYCOSYLTRANSFERASE WBBK-RELATED"/>
    <property type="match status" value="1"/>
</dbReference>
<dbReference type="PANTHER" id="PTHR46401:SF2">
    <property type="entry name" value="GLYCOSYLTRANSFERASE WBBK-RELATED"/>
    <property type="match status" value="1"/>
</dbReference>
<reference evidence="4 5" key="1">
    <citation type="journal article" date="2016" name="Nat. Commun.">
        <title>Thousands of microbial genomes shed light on interconnected biogeochemical processes in an aquifer system.</title>
        <authorList>
            <person name="Anantharaman K."/>
            <person name="Brown C.T."/>
            <person name="Hug L.A."/>
            <person name="Sharon I."/>
            <person name="Castelle C.J."/>
            <person name="Probst A.J."/>
            <person name="Thomas B.C."/>
            <person name="Singh A."/>
            <person name="Wilkins M.J."/>
            <person name="Karaoz U."/>
            <person name="Brodie E.L."/>
            <person name="Williams K.H."/>
            <person name="Hubbard S.S."/>
            <person name="Banfield J.F."/>
        </authorList>
    </citation>
    <scope>NUCLEOTIDE SEQUENCE [LARGE SCALE GENOMIC DNA]</scope>
</reference>
<evidence type="ECO:0000313" key="4">
    <source>
        <dbReference type="EMBL" id="OGY18461.1"/>
    </source>
</evidence>
<dbReference type="Pfam" id="PF13439">
    <property type="entry name" value="Glyco_transf_4"/>
    <property type="match status" value="1"/>
</dbReference>
<dbReference type="GO" id="GO:0016757">
    <property type="term" value="F:glycosyltransferase activity"/>
    <property type="evidence" value="ECO:0007669"/>
    <property type="project" value="InterPro"/>
</dbReference>
<evidence type="ECO:0000256" key="1">
    <source>
        <dbReference type="ARBA" id="ARBA00022679"/>
    </source>
</evidence>
<dbReference type="Gene3D" id="3.40.50.2000">
    <property type="entry name" value="Glycogen Phosphorylase B"/>
    <property type="match status" value="2"/>
</dbReference>
<name>A0A1G1VST1_9BACT</name>